<dbReference type="PANTHER" id="PTHR30625">
    <property type="entry name" value="PROTEIN TOLQ"/>
    <property type="match status" value="1"/>
</dbReference>
<evidence type="ECO:0000256" key="5">
    <source>
        <dbReference type="ARBA" id="ARBA00022989"/>
    </source>
</evidence>
<sequence length="274" mass="29427">VLPWTVGAFPAARFVVNGGPVRTLGYYAIALQLQAVGASEAAAGGGILEWVARSSPLNKIVLLILVLFSVASWGIVLHKSWEFRRLERQTFSFLDVFRRSKKFSEVQAVCRSLTHSPLVGVFQAGYAELNSQLRPVGGEATVALPSSSAQPNLRSFDALDRALLRASSVEQNKLEHRLHLLATTASITPFIGLFGTVMGIVTSFQEISATGSTNLAVVAPGIGEALIATAAGLGAAIPAVYFYNHLTNKVKLYLSAMDDFSLEFLNIADRNFTS</sequence>
<gene>
    <name evidence="9" type="ORF">METZ01_LOCUS70098</name>
</gene>
<reference evidence="9" key="1">
    <citation type="submission" date="2018-05" db="EMBL/GenBank/DDBJ databases">
        <authorList>
            <person name="Lanie J.A."/>
            <person name="Ng W.-L."/>
            <person name="Kazmierczak K.M."/>
            <person name="Andrzejewski T.M."/>
            <person name="Davidsen T.M."/>
            <person name="Wayne K.J."/>
            <person name="Tettelin H."/>
            <person name="Glass J.I."/>
            <person name="Rusch D."/>
            <person name="Podicherti R."/>
            <person name="Tsui H.-C.T."/>
            <person name="Winkler M.E."/>
        </authorList>
    </citation>
    <scope>NUCLEOTIDE SEQUENCE</scope>
</reference>
<feature type="transmembrane region" description="Helical" evidence="7">
    <location>
        <begin position="180"/>
        <end position="201"/>
    </location>
</feature>
<evidence type="ECO:0000256" key="6">
    <source>
        <dbReference type="ARBA" id="ARBA00023136"/>
    </source>
</evidence>
<name>A0A381TN81_9ZZZZ</name>
<feature type="transmembrane region" description="Helical" evidence="7">
    <location>
        <begin position="60"/>
        <end position="78"/>
    </location>
</feature>
<accession>A0A381TN81</accession>
<dbReference type="GO" id="GO:0017038">
    <property type="term" value="P:protein import"/>
    <property type="evidence" value="ECO:0007669"/>
    <property type="project" value="TreeGrafter"/>
</dbReference>
<keyword evidence="5 7" id="KW-1133">Transmembrane helix</keyword>
<feature type="non-terminal residue" evidence="9">
    <location>
        <position position="1"/>
    </location>
</feature>
<proteinExistence type="inferred from homology"/>
<organism evidence="9">
    <name type="scientific">marine metagenome</name>
    <dbReference type="NCBI Taxonomy" id="408172"/>
    <lineage>
        <taxon>unclassified sequences</taxon>
        <taxon>metagenomes</taxon>
        <taxon>ecological metagenomes</taxon>
    </lineage>
</organism>
<evidence type="ECO:0000256" key="2">
    <source>
        <dbReference type="ARBA" id="ARBA00010442"/>
    </source>
</evidence>
<feature type="transmembrane region" description="Helical" evidence="7">
    <location>
        <begin position="221"/>
        <end position="243"/>
    </location>
</feature>
<feature type="domain" description="MotA/TolQ/ExbB proton channel" evidence="8">
    <location>
        <begin position="157"/>
        <end position="257"/>
    </location>
</feature>
<evidence type="ECO:0000259" key="8">
    <source>
        <dbReference type="Pfam" id="PF01618"/>
    </source>
</evidence>
<comment type="similarity">
    <text evidence="2">Belongs to the ExbB/TolQ family.</text>
</comment>
<evidence type="ECO:0000256" key="7">
    <source>
        <dbReference type="SAM" id="Phobius"/>
    </source>
</evidence>
<evidence type="ECO:0000256" key="3">
    <source>
        <dbReference type="ARBA" id="ARBA00022475"/>
    </source>
</evidence>
<dbReference type="InterPro" id="IPR002898">
    <property type="entry name" value="MotA_ExbB_proton_chnl"/>
</dbReference>
<keyword evidence="4 7" id="KW-0812">Transmembrane</keyword>
<dbReference type="AlphaFoldDB" id="A0A381TN81"/>
<evidence type="ECO:0000256" key="1">
    <source>
        <dbReference type="ARBA" id="ARBA00004651"/>
    </source>
</evidence>
<keyword evidence="3" id="KW-1003">Cell membrane</keyword>
<comment type="subcellular location">
    <subcellularLocation>
        <location evidence="1">Cell membrane</location>
        <topology evidence="1">Multi-pass membrane protein</topology>
    </subcellularLocation>
</comment>
<dbReference type="Pfam" id="PF01618">
    <property type="entry name" value="MotA_ExbB"/>
    <property type="match status" value="1"/>
</dbReference>
<dbReference type="EMBL" id="UINC01004842">
    <property type="protein sequence ID" value="SVA17244.1"/>
    <property type="molecule type" value="Genomic_DNA"/>
</dbReference>
<keyword evidence="6 7" id="KW-0472">Membrane</keyword>
<evidence type="ECO:0000256" key="4">
    <source>
        <dbReference type="ARBA" id="ARBA00022692"/>
    </source>
</evidence>
<evidence type="ECO:0000313" key="9">
    <source>
        <dbReference type="EMBL" id="SVA17244.1"/>
    </source>
</evidence>
<protein>
    <recommendedName>
        <fullName evidence="8">MotA/TolQ/ExbB proton channel domain-containing protein</fullName>
    </recommendedName>
</protein>
<dbReference type="GO" id="GO:0005886">
    <property type="term" value="C:plasma membrane"/>
    <property type="evidence" value="ECO:0007669"/>
    <property type="project" value="UniProtKB-SubCell"/>
</dbReference>
<dbReference type="InterPro" id="IPR050790">
    <property type="entry name" value="ExbB/TolQ_transport"/>
</dbReference>
<dbReference type="PANTHER" id="PTHR30625:SF3">
    <property type="entry name" value="TOL-PAL SYSTEM PROTEIN TOLQ"/>
    <property type="match status" value="1"/>
</dbReference>